<evidence type="ECO:0000259" key="3">
    <source>
        <dbReference type="SMART" id="SM00829"/>
    </source>
</evidence>
<dbReference type="EMBL" id="JALJOR010000001">
    <property type="protein sequence ID" value="KAK9828525.1"/>
    <property type="molecule type" value="Genomic_DNA"/>
</dbReference>
<dbReference type="GO" id="GO:0016651">
    <property type="term" value="F:oxidoreductase activity, acting on NAD(P)H"/>
    <property type="evidence" value="ECO:0007669"/>
    <property type="project" value="TreeGrafter"/>
</dbReference>
<dbReference type="InterPro" id="IPR011032">
    <property type="entry name" value="GroES-like_sf"/>
</dbReference>
<gene>
    <name evidence="4" type="ORF">WJX72_000585</name>
</gene>
<dbReference type="InterPro" id="IPR036291">
    <property type="entry name" value="NAD(P)-bd_dom_sf"/>
</dbReference>
<evidence type="ECO:0000256" key="1">
    <source>
        <dbReference type="ARBA" id="ARBA00022857"/>
    </source>
</evidence>
<organism evidence="4 5">
    <name type="scientific">[Myrmecia] bisecta</name>
    <dbReference type="NCBI Taxonomy" id="41462"/>
    <lineage>
        <taxon>Eukaryota</taxon>
        <taxon>Viridiplantae</taxon>
        <taxon>Chlorophyta</taxon>
        <taxon>core chlorophytes</taxon>
        <taxon>Trebouxiophyceae</taxon>
        <taxon>Trebouxiales</taxon>
        <taxon>Trebouxiaceae</taxon>
        <taxon>Myrmecia</taxon>
    </lineage>
</organism>
<dbReference type="Pfam" id="PF00107">
    <property type="entry name" value="ADH_zinc_N"/>
    <property type="match status" value="2"/>
</dbReference>
<keyword evidence="2" id="KW-0560">Oxidoreductase</keyword>
<evidence type="ECO:0000256" key="2">
    <source>
        <dbReference type="ARBA" id="ARBA00023002"/>
    </source>
</evidence>
<dbReference type="InterPro" id="IPR020843">
    <property type="entry name" value="ER"/>
</dbReference>
<feature type="domain" description="Enoyl reductase (ER)" evidence="3">
    <location>
        <begin position="17"/>
        <end position="363"/>
    </location>
</feature>
<keyword evidence="5" id="KW-1185">Reference proteome</keyword>
<reference evidence="4 5" key="1">
    <citation type="journal article" date="2024" name="Nat. Commun.">
        <title>Phylogenomics reveals the evolutionary origins of lichenization in chlorophyte algae.</title>
        <authorList>
            <person name="Puginier C."/>
            <person name="Libourel C."/>
            <person name="Otte J."/>
            <person name="Skaloud P."/>
            <person name="Haon M."/>
            <person name="Grisel S."/>
            <person name="Petersen M."/>
            <person name="Berrin J.G."/>
            <person name="Delaux P.M."/>
            <person name="Dal Grande F."/>
            <person name="Keller J."/>
        </authorList>
    </citation>
    <scope>NUCLEOTIDE SEQUENCE [LARGE SCALE GENOMIC DNA]</scope>
    <source>
        <strain evidence="4 5">SAG 2043</strain>
    </source>
</reference>
<dbReference type="PANTHER" id="PTHR48106:SF2">
    <property type="entry name" value="ZN2+-BINDING DEHYDROGENASE"/>
    <property type="match status" value="1"/>
</dbReference>
<dbReference type="Gene3D" id="3.90.180.10">
    <property type="entry name" value="Medium-chain alcohol dehydrogenases, catalytic domain"/>
    <property type="match status" value="2"/>
</dbReference>
<dbReference type="GO" id="GO:0070402">
    <property type="term" value="F:NADPH binding"/>
    <property type="evidence" value="ECO:0007669"/>
    <property type="project" value="TreeGrafter"/>
</dbReference>
<dbReference type="SMART" id="SM00829">
    <property type="entry name" value="PKS_ER"/>
    <property type="match status" value="1"/>
</dbReference>
<evidence type="ECO:0000313" key="5">
    <source>
        <dbReference type="Proteomes" id="UP001489004"/>
    </source>
</evidence>
<dbReference type="SUPFAM" id="SSF50129">
    <property type="entry name" value="GroES-like"/>
    <property type="match status" value="2"/>
</dbReference>
<dbReference type="Gene3D" id="3.40.50.720">
    <property type="entry name" value="NAD(P)-binding Rossmann-like Domain"/>
    <property type="match status" value="2"/>
</dbReference>
<accession>A0AAW1R3I8</accession>
<protein>
    <recommendedName>
        <fullName evidence="3">Enoyl reductase (ER) domain-containing protein</fullName>
    </recommendedName>
</protein>
<name>A0AAW1R3I8_9CHLO</name>
<proteinExistence type="predicted"/>
<dbReference type="Pfam" id="PF08240">
    <property type="entry name" value="ADH_N"/>
    <property type="match status" value="2"/>
</dbReference>
<dbReference type="AlphaFoldDB" id="A0AAW1R3I8"/>
<comment type="caution">
    <text evidence="4">The sequence shown here is derived from an EMBL/GenBank/DDBJ whole genome shotgun (WGS) entry which is preliminary data.</text>
</comment>
<dbReference type="PANTHER" id="PTHR48106">
    <property type="entry name" value="QUINONE OXIDOREDUCTASE PIG3-RELATED"/>
    <property type="match status" value="1"/>
</dbReference>
<dbReference type="CDD" id="cd05282">
    <property type="entry name" value="ETR_like"/>
    <property type="match status" value="1"/>
</dbReference>
<evidence type="ECO:0000313" key="4">
    <source>
        <dbReference type="EMBL" id="KAK9828525.1"/>
    </source>
</evidence>
<dbReference type="InterPro" id="IPR013154">
    <property type="entry name" value="ADH-like_N"/>
</dbReference>
<dbReference type="SUPFAM" id="SSF51735">
    <property type="entry name" value="NAD(P)-binding Rossmann-fold domains"/>
    <property type="match status" value="2"/>
</dbReference>
<sequence length="517" mass="55301">MPSTQTVIEIVEWDPKGFSGLTLRKDKSVPEPKQGEVLVRVLLRPINPADIITIQNAFGSNPPLPAVPGTDGMGKVVRNGPGASKFEEGQRVCAAPWPGAKGEGTWQQYVALQEKDLVAVPDGMSDLAASQFYVNPNTAVGLVESLNIPPGEFLLQTAASSAVGHMVIGYAKHKGIKTINIVRNEQKAPELTALGATEVLSSSDAHLVDRVKQITGGKCAYGAIDAVAGNLGQQVFSSIRVQGSHLVYGAMGGDIVPAPIMDLFSLKHLTGFIMNMWLATLGNARDEMLNQVMHLLAKGVLKPATGAHLLRPIRPINPTDLFSIHGDYPLNPPLPAVPGSDGVAKVERNGPGASKFKEGQRVVAAPWPTFQGEGTWQQYVAVAEKHLVAVPDSVSDQAASQFFVNPNTAVGLIDSLKIPDNEYLLQTAATSALGRMIIAYAKHKGIKTINVMRNNKKVNQLKALGADEVIISSEENLVERVRHITGGKGKGFPLEKYEEALKEHLSPGRSSKVFLEG</sequence>
<keyword evidence="1" id="KW-0521">NADP</keyword>
<dbReference type="InterPro" id="IPR013149">
    <property type="entry name" value="ADH-like_C"/>
</dbReference>
<dbReference type="Proteomes" id="UP001489004">
    <property type="component" value="Unassembled WGS sequence"/>
</dbReference>